<name>A0AAQ3N1I1_VIGMU</name>
<reference evidence="2 3" key="1">
    <citation type="journal article" date="2023" name="Life. Sci Alliance">
        <title>Evolutionary insights into 3D genome organization and epigenetic landscape of Vigna mungo.</title>
        <authorList>
            <person name="Junaid A."/>
            <person name="Singh B."/>
            <person name="Bhatia S."/>
        </authorList>
    </citation>
    <scope>NUCLEOTIDE SEQUENCE [LARGE SCALE GENOMIC DNA]</scope>
    <source>
        <strain evidence="2">Urdbean</strain>
    </source>
</reference>
<gene>
    <name evidence="2" type="ORF">V8G54_026824</name>
</gene>
<protein>
    <submittedName>
        <fullName evidence="2">Uncharacterized protein</fullName>
    </submittedName>
</protein>
<organism evidence="2 3">
    <name type="scientific">Vigna mungo</name>
    <name type="common">Black gram</name>
    <name type="synonym">Phaseolus mungo</name>
    <dbReference type="NCBI Taxonomy" id="3915"/>
    <lineage>
        <taxon>Eukaryota</taxon>
        <taxon>Viridiplantae</taxon>
        <taxon>Streptophyta</taxon>
        <taxon>Embryophyta</taxon>
        <taxon>Tracheophyta</taxon>
        <taxon>Spermatophyta</taxon>
        <taxon>Magnoliopsida</taxon>
        <taxon>eudicotyledons</taxon>
        <taxon>Gunneridae</taxon>
        <taxon>Pentapetalae</taxon>
        <taxon>rosids</taxon>
        <taxon>fabids</taxon>
        <taxon>Fabales</taxon>
        <taxon>Fabaceae</taxon>
        <taxon>Papilionoideae</taxon>
        <taxon>50 kb inversion clade</taxon>
        <taxon>NPAAA clade</taxon>
        <taxon>indigoferoid/millettioid clade</taxon>
        <taxon>Phaseoleae</taxon>
        <taxon>Vigna</taxon>
    </lineage>
</organism>
<dbReference type="EMBL" id="CP144693">
    <property type="protein sequence ID" value="WVZ00755.1"/>
    <property type="molecule type" value="Genomic_DNA"/>
</dbReference>
<sequence>MVSFPIQEQGKLGVPSSSRQPSAFAQNMINAARPGRQARGWRQRQCWKRRLPSRSSSFGLLSFIHGKESPPTRGIPRRCCSYVCCSLPLLLLRSAQLATTSTPKSRCCASHHRQGLISV</sequence>
<evidence type="ECO:0000256" key="1">
    <source>
        <dbReference type="SAM" id="MobiDB-lite"/>
    </source>
</evidence>
<proteinExistence type="predicted"/>
<accession>A0AAQ3N1I1</accession>
<dbReference type="Proteomes" id="UP001374535">
    <property type="component" value="Chromosome 8"/>
</dbReference>
<feature type="region of interest" description="Disordered" evidence="1">
    <location>
        <begin position="1"/>
        <end position="21"/>
    </location>
</feature>
<evidence type="ECO:0000313" key="2">
    <source>
        <dbReference type="EMBL" id="WVZ00755.1"/>
    </source>
</evidence>
<dbReference type="AlphaFoldDB" id="A0AAQ3N1I1"/>
<keyword evidence="3" id="KW-1185">Reference proteome</keyword>
<evidence type="ECO:0000313" key="3">
    <source>
        <dbReference type="Proteomes" id="UP001374535"/>
    </source>
</evidence>